<evidence type="ECO:0000313" key="2">
    <source>
        <dbReference type="Proteomes" id="UP000243232"/>
    </source>
</evidence>
<keyword evidence="2" id="KW-1185">Reference proteome</keyword>
<dbReference type="RefSeq" id="WP_090198074.1">
    <property type="nucleotide sequence ID" value="NZ_LT629785.1"/>
</dbReference>
<dbReference type="STRING" id="364197.SAMN05216296_3382"/>
<dbReference type="Proteomes" id="UP000243232">
    <property type="component" value="Chromosome I"/>
</dbReference>
<dbReference type="InterPro" id="IPR014553">
    <property type="entry name" value="Aminopept"/>
</dbReference>
<keyword evidence="1" id="KW-0378">Hydrolase</keyword>
<keyword evidence="1" id="KW-0031">Aminopeptidase</keyword>
<reference evidence="2" key="1">
    <citation type="submission" date="2016-10" db="EMBL/GenBank/DDBJ databases">
        <authorList>
            <person name="Varghese N."/>
            <person name="Submissions S."/>
        </authorList>
    </citation>
    <scope>NUCLEOTIDE SEQUENCE [LARGE SCALE GENOMIC DNA]</scope>
    <source>
        <strain evidence="2">DSM 17875</strain>
    </source>
</reference>
<protein>
    <submittedName>
        <fullName evidence="1">Predicted aminopeptidase</fullName>
    </submittedName>
</protein>
<accession>A0A1H2HZR2</accession>
<dbReference type="PIRSF" id="PIRSF029285">
    <property type="entry name" value="Aminopept"/>
    <property type="match status" value="1"/>
</dbReference>
<dbReference type="PROSITE" id="PS51257">
    <property type="entry name" value="PROKAR_LIPOPROTEIN"/>
    <property type="match status" value="1"/>
</dbReference>
<dbReference type="Pfam" id="PF10023">
    <property type="entry name" value="Aminopep"/>
    <property type="match status" value="1"/>
</dbReference>
<dbReference type="GO" id="GO:0004177">
    <property type="term" value="F:aminopeptidase activity"/>
    <property type="evidence" value="ECO:0007669"/>
    <property type="project" value="UniProtKB-KW"/>
</dbReference>
<dbReference type="OrthoDB" id="357991at2"/>
<dbReference type="EMBL" id="LT629785">
    <property type="protein sequence ID" value="SDU37259.1"/>
    <property type="molecule type" value="Genomic_DNA"/>
</dbReference>
<proteinExistence type="predicted"/>
<name>A0A1H2HZR2_9PSED</name>
<sequence>MSKQYRAQPAGGLDRWLPRLGLTACLLLGGCSTLDYYSQASRGHLQLMQQREPIEQLLADPSQDALLRQRLGLALQARNFASNQLELPDNQSYRLYADIQRPVLLWNVFVTPEFSLEAELQCFPVAGCVAYRGYFDLNDARGAAALAQQAGMDSWVGAVEAYSTLGWFDDPLLSSMLQRDDQQLAAVIFHELAHQQLYLADDTTFNESFASFVEQQGLQQWLASRDEAALAPQQACRRQQFTALVLDSRARLQALYASQLPTAQMRQAKQAEFIRMRNEYRQLRDHHWGGDSRYDQWMEGPLNNAKLLPFGLYEQWLPAFARLYEQSGKNWTAFYLQAKQLASLAPAERQQHLQKLAEEAGAGSLAELVCDTGRG</sequence>
<evidence type="ECO:0000313" key="1">
    <source>
        <dbReference type="EMBL" id="SDU37259.1"/>
    </source>
</evidence>
<gene>
    <name evidence="1" type="ORF">SAMN05216296_3382</name>
</gene>
<dbReference type="AlphaFoldDB" id="A0A1H2HZR2"/>
<organism evidence="1 2">
    <name type="scientific">Pseudomonas pohangensis</name>
    <dbReference type="NCBI Taxonomy" id="364197"/>
    <lineage>
        <taxon>Bacteria</taxon>
        <taxon>Pseudomonadati</taxon>
        <taxon>Pseudomonadota</taxon>
        <taxon>Gammaproteobacteria</taxon>
        <taxon>Pseudomonadales</taxon>
        <taxon>Pseudomonadaceae</taxon>
        <taxon>Pseudomonas</taxon>
    </lineage>
</organism>
<keyword evidence="1" id="KW-0645">Protease</keyword>